<reference evidence="2" key="2">
    <citation type="submission" date="2021-09" db="EMBL/GenBank/DDBJ databases">
        <authorList>
            <person name="Jia N."/>
            <person name="Wang J."/>
            <person name="Shi W."/>
            <person name="Du L."/>
            <person name="Sun Y."/>
            <person name="Zhan W."/>
            <person name="Jiang J."/>
            <person name="Wang Q."/>
            <person name="Zhang B."/>
            <person name="Ji P."/>
            <person name="Sakyi L.B."/>
            <person name="Cui X."/>
            <person name="Yuan T."/>
            <person name="Jiang B."/>
            <person name="Yang W."/>
            <person name="Lam T.T.-Y."/>
            <person name="Chang Q."/>
            <person name="Ding S."/>
            <person name="Wang X."/>
            <person name="Zhu J."/>
            <person name="Ruan X."/>
            <person name="Zhao L."/>
            <person name="Wei J."/>
            <person name="Que T."/>
            <person name="Du C."/>
            <person name="Cheng J."/>
            <person name="Dai P."/>
            <person name="Han X."/>
            <person name="Huang E."/>
            <person name="Gao Y."/>
            <person name="Liu J."/>
            <person name="Shao H."/>
            <person name="Ye R."/>
            <person name="Li L."/>
            <person name="Wei W."/>
            <person name="Wang X."/>
            <person name="Wang C."/>
            <person name="Huo Q."/>
            <person name="Li W."/>
            <person name="Guo W."/>
            <person name="Chen H."/>
            <person name="Chen S."/>
            <person name="Zhou L."/>
            <person name="Zhou L."/>
            <person name="Ni X."/>
            <person name="Tian J."/>
            <person name="Zhou Y."/>
            <person name="Sheng Y."/>
            <person name="Liu T."/>
            <person name="Pan Y."/>
            <person name="Xia L."/>
            <person name="Li J."/>
            <person name="Zhao F."/>
            <person name="Cao W."/>
        </authorList>
    </citation>
    <scope>NUCLEOTIDE SEQUENCE</scope>
    <source>
        <strain evidence="2">Rmic-2018</strain>
        <tissue evidence="2">Larvae</tissue>
    </source>
</reference>
<accession>A0A9J6EVC1</accession>
<evidence type="ECO:0000313" key="3">
    <source>
        <dbReference type="Proteomes" id="UP000821866"/>
    </source>
</evidence>
<keyword evidence="1" id="KW-0732">Signal</keyword>
<comment type="caution">
    <text evidence="2">The sequence shown here is derived from an EMBL/GenBank/DDBJ whole genome shotgun (WGS) entry which is preliminary data.</text>
</comment>
<dbReference type="Proteomes" id="UP000821866">
    <property type="component" value="Chromosome 1"/>
</dbReference>
<feature type="signal peptide" evidence="1">
    <location>
        <begin position="1"/>
        <end position="25"/>
    </location>
</feature>
<sequence>MVVTARRLRCGALLSCCLLIVRTLASEQTASYYDVRPSDGLNETGPWDVFFNDTTLVFSYDPVATNVTDSGQDEPLSSPSWEERYDLLPLQNDSPPLLEYREPFQPLPSLTDEERKTVYLLGLFELTGSCEAAKGGRAERAAARLAIRHVNERNVVPGHRLEMYDNDTRMRTVCVTNYVSGPFHAPIARAEGVALPASSVVLYTNGSVAGPAFFPCANSGSLFSERP</sequence>
<dbReference type="AlphaFoldDB" id="A0A9J6EVC1"/>
<dbReference type="EMBL" id="JABSTU010000001">
    <property type="protein sequence ID" value="KAH8038241.1"/>
    <property type="molecule type" value="Genomic_DNA"/>
</dbReference>
<proteinExistence type="predicted"/>
<dbReference type="VEuPathDB" id="VectorBase:LOC119177947"/>
<gene>
    <name evidence="2" type="ORF">HPB51_000035</name>
</gene>
<keyword evidence="3" id="KW-1185">Reference proteome</keyword>
<organism evidence="2 3">
    <name type="scientific">Rhipicephalus microplus</name>
    <name type="common">Cattle tick</name>
    <name type="synonym">Boophilus microplus</name>
    <dbReference type="NCBI Taxonomy" id="6941"/>
    <lineage>
        <taxon>Eukaryota</taxon>
        <taxon>Metazoa</taxon>
        <taxon>Ecdysozoa</taxon>
        <taxon>Arthropoda</taxon>
        <taxon>Chelicerata</taxon>
        <taxon>Arachnida</taxon>
        <taxon>Acari</taxon>
        <taxon>Parasitiformes</taxon>
        <taxon>Ixodida</taxon>
        <taxon>Ixodoidea</taxon>
        <taxon>Ixodidae</taxon>
        <taxon>Rhipicephalinae</taxon>
        <taxon>Rhipicephalus</taxon>
        <taxon>Boophilus</taxon>
    </lineage>
</organism>
<feature type="chain" id="PRO_5039954987" evidence="1">
    <location>
        <begin position="26"/>
        <end position="227"/>
    </location>
</feature>
<dbReference type="Gene3D" id="3.40.50.2300">
    <property type="match status" value="1"/>
</dbReference>
<protein>
    <submittedName>
        <fullName evidence="2">Uncharacterized protein</fullName>
    </submittedName>
</protein>
<evidence type="ECO:0000256" key="1">
    <source>
        <dbReference type="SAM" id="SignalP"/>
    </source>
</evidence>
<name>A0A9J6EVC1_RHIMP</name>
<reference evidence="2" key="1">
    <citation type="journal article" date="2020" name="Cell">
        <title>Large-Scale Comparative Analyses of Tick Genomes Elucidate Their Genetic Diversity and Vector Capacities.</title>
        <authorList>
            <consortium name="Tick Genome and Microbiome Consortium (TIGMIC)"/>
            <person name="Jia N."/>
            <person name="Wang J."/>
            <person name="Shi W."/>
            <person name="Du L."/>
            <person name="Sun Y."/>
            <person name="Zhan W."/>
            <person name="Jiang J.F."/>
            <person name="Wang Q."/>
            <person name="Zhang B."/>
            <person name="Ji P."/>
            <person name="Bell-Sakyi L."/>
            <person name="Cui X.M."/>
            <person name="Yuan T.T."/>
            <person name="Jiang B.G."/>
            <person name="Yang W.F."/>
            <person name="Lam T.T."/>
            <person name="Chang Q.C."/>
            <person name="Ding S.J."/>
            <person name="Wang X.J."/>
            <person name="Zhu J.G."/>
            <person name="Ruan X.D."/>
            <person name="Zhao L."/>
            <person name="Wei J.T."/>
            <person name="Ye R.Z."/>
            <person name="Que T.C."/>
            <person name="Du C.H."/>
            <person name="Zhou Y.H."/>
            <person name="Cheng J.X."/>
            <person name="Dai P.F."/>
            <person name="Guo W.B."/>
            <person name="Han X.H."/>
            <person name="Huang E.J."/>
            <person name="Li L.F."/>
            <person name="Wei W."/>
            <person name="Gao Y.C."/>
            <person name="Liu J.Z."/>
            <person name="Shao H.Z."/>
            <person name="Wang X."/>
            <person name="Wang C.C."/>
            <person name="Yang T.C."/>
            <person name="Huo Q.B."/>
            <person name="Li W."/>
            <person name="Chen H.Y."/>
            <person name="Chen S.E."/>
            <person name="Zhou L.G."/>
            <person name="Ni X.B."/>
            <person name="Tian J.H."/>
            <person name="Sheng Y."/>
            <person name="Liu T."/>
            <person name="Pan Y.S."/>
            <person name="Xia L.Y."/>
            <person name="Li J."/>
            <person name="Zhao F."/>
            <person name="Cao W.C."/>
        </authorList>
    </citation>
    <scope>NUCLEOTIDE SEQUENCE</scope>
    <source>
        <strain evidence="2">Rmic-2018</strain>
    </source>
</reference>
<evidence type="ECO:0000313" key="2">
    <source>
        <dbReference type="EMBL" id="KAH8038241.1"/>
    </source>
</evidence>